<dbReference type="GO" id="GO:0055085">
    <property type="term" value="P:transmembrane transport"/>
    <property type="evidence" value="ECO:0007669"/>
    <property type="project" value="InterPro"/>
</dbReference>
<dbReference type="Proteomes" id="UP000199138">
    <property type="component" value="Unassembled WGS sequence"/>
</dbReference>
<accession>A0A1I7H9X0</accession>
<keyword evidence="1" id="KW-1133">Transmembrane helix</keyword>
<dbReference type="STRING" id="1224947.SAMN05216480_10824"/>
<reference evidence="3 4" key="1">
    <citation type="submission" date="2016-10" db="EMBL/GenBank/DDBJ databases">
        <authorList>
            <person name="de Groot N.N."/>
        </authorList>
    </citation>
    <scope>NUCLEOTIDE SEQUENCE [LARGE SCALE GENOMIC DNA]</scope>
    <source>
        <strain evidence="3 4">CGMCC 1.12333</strain>
    </source>
</reference>
<keyword evidence="1" id="KW-0472">Membrane</keyword>
<sequence length="271" mass="30672">MKNKTFKFFGRGNDQNQNHVPSKYDANLRKNGFLNFQVGLILSLLMVYGMFQINFPENEDDIAVNIERRADVDESDIPVFKIVPNEPKATQPVVQQQTVSQPVVDIFDIVDDEDPVEEITAELKGNEDDKNEPVSISSLYSDKGEDELDEMPEFLDINAVEFVPVFPGCEKLATNEEKTACLATKISRVIQRNFNTQIASDYGLSGKQRIYVQFKIDKHGNVTDIQSRAAVNALEKEANRVIDKLPQMTPGKQRNQNVAVRYSIPIIFDVK</sequence>
<dbReference type="Gene3D" id="3.30.1150.10">
    <property type="match status" value="1"/>
</dbReference>
<keyword evidence="1" id="KW-0812">Transmembrane</keyword>
<dbReference type="AlphaFoldDB" id="A0A1I7H9X0"/>
<dbReference type="EMBL" id="FPBK01000008">
    <property type="protein sequence ID" value="SFU57541.1"/>
    <property type="molecule type" value="Genomic_DNA"/>
</dbReference>
<gene>
    <name evidence="3" type="ORF">SAMN05216480_10824</name>
</gene>
<feature type="domain" description="TonB C-terminal" evidence="2">
    <location>
        <begin position="210"/>
        <end position="269"/>
    </location>
</feature>
<name>A0A1I7H9X0_9FLAO</name>
<dbReference type="Pfam" id="PF03544">
    <property type="entry name" value="TonB_C"/>
    <property type="match status" value="1"/>
</dbReference>
<keyword evidence="4" id="KW-1185">Reference proteome</keyword>
<protein>
    <submittedName>
        <fullName evidence="3">Protein TonB</fullName>
    </submittedName>
</protein>
<evidence type="ECO:0000259" key="2">
    <source>
        <dbReference type="Pfam" id="PF03544"/>
    </source>
</evidence>
<proteinExistence type="predicted"/>
<dbReference type="InterPro" id="IPR037682">
    <property type="entry name" value="TonB_C"/>
</dbReference>
<feature type="transmembrane region" description="Helical" evidence="1">
    <location>
        <begin position="32"/>
        <end position="51"/>
    </location>
</feature>
<dbReference type="SUPFAM" id="SSF74653">
    <property type="entry name" value="TolA/TonB C-terminal domain"/>
    <property type="match status" value="1"/>
</dbReference>
<dbReference type="RefSeq" id="WP_093025259.1">
    <property type="nucleotide sequence ID" value="NZ_FPBK01000008.1"/>
</dbReference>
<evidence type="ECO:0000313" key="4">
    <source>
        <dbReference type="Proteomes" id="UP000199138"/>
    </source>
</evidence>
<dbReference type="OrthoDB" id="1522859at2"/>
<organism evidence="3 4">
    <name type="scientific">Pustulibacterium marinum</name>
    <dbReference type="NCBI Taxonomy" id="1224947"/>
    <lineage>
        <taxon>Bacteria</taxon>
        <taxon>Pseudomonadati</taxon>
        <taxon>Bacteroidota</taxon>
        <taxon>Flavobacteriia</taxon>
        <taxon>Flavobacteriales</taxon>
        <taxon>Flavobacteriaceae</taxon>
        <taxon>Pustulibacterium</taxon>
    </lineage>
</organism>
<evidence type="ECO:0000256" key="1">
    <source>
        <dbReference type="SAM" id="Phobius"/>
    </source>
</evidence>
<evidence type="ECO:0000313" key="3">
    <source>
        <dbReference type="EMBL" id="SFU57541.1"/>
    </source>
</evidence>